<protein>
    <recommendedName>
        <fullName evidence="1">HAT C-terminal dimerisation domain-containing protein</fullName>
    </recommendedName>
</protein>
<organism evidence="2 3">
    <name type="scientific">Saponaria officinalis</name>
    <name type="common">Common soapwort</name>
    <name type="synonym">Lychnis saponaria</name>
    <dbReference type="NCBI Taxonomy" id="3572"/>
    <lineage>
        <taxon>Eukaryota</taxon>
        <taxon>Viridiplantae</taxon>
        <taxon>Streptophyta</taxon>
        <taxon>Embryophyta</taxon>
        <taxon>Tracheophyta</taxon>
        <taxon>Spermatophyta</taxon>
        <taxon>Magnoliopsida</taxon>
        <taxon>eudicotyledons</taxon>
        <taxon>Gunneridae</taxon>
        <taxon>Pentapetalae</taxon>
        <taxon>Caryophyllales</taxon>
        <taxon>Caryophyllaceae</taxon>
        <taxon>Caryophylleae</taxon>
        <taxon>Saponaria</taxon>
    </lineage>
</organism>
<dbReference type="Pfam" id="PF05699">
    <property type="entry name" value="Dimer_Tnp_hAT"/>
    <property type="match status" value="1"/>
</dbReference>
<evidence type="ECO:0000313" key="3">
    <source>
        <dbReference type="Proteomes" id="UP001443914"/>
    </source>
</evidence>
<dbReference type="SUPFAM" id="SSF53098">
    <property type="entry name" value="Ribonuclease H-like"/>
    <property type="match status" value="1"/>
</dbReference>
<keyword evidence="3" id="KW-1185">Reference proteome</keyword>
<name>A0AAW1HPE3_SAPOF</name>
<gene>
    <name evidence="2" type="ORF">RND81_11G191200</name>
</gene>
<comment type="caution">
    <text evidence="2">The sequence shown here is derived from an EMBL/GenBank/DDBJ whole genome shotgun (WGS) entry which is preliminary data.</text>
</comment>
<evidence type="ECO:0000259" key="1">
    <source>
        <dbReference type="Pfam" id="PF05699"/>
    </source>
</evidence>
<dbReference type="InterPro" id="IPR008906">
    <property type="entry name" value="HATC_C_dom"/>
</dbReference>
<accession>A0AAW1HPE3</accession>
<evidence type="ECO:0000313" key="2">
    <source>
        <dbReference type="EMBL" id="KAK9678151.1"/>
    </source>
</evidence>
<dbReference type="AlphaFoldDB" id="A0AAW1HPE3"/>
<feature type="domain" description="HAT C-terminal dimerisation" evidence="1">
    <location>
        <begin position="280"/>
        <end position="357"/>
    </location>
</feature>
<reference evidence="2" key="1">
    <citation type="submission" date="2024-03" db="EMBL/GenBank/DDBJ databases">
        <title>WGS assembly of Saponaria officinalis var. Norfolk2.</title>
        <authorList>
            <person name="Jenkins J."/>
            <person name="Shu S."/>
            <person name="Grimwood J."/>
            <person name="Barry K."/>
            <person name="Goodstein D."/>
            <person name="Schmutz J."/>
            <person name="Leebens-Mack J."/>
            <person name="Osbourn A."/>
        </authorList>
    </citation>
    <scope>NUCLEOTIDE SEQUENCE [LARGE SCALE GENOMIC DNA]</scope>
    <source>
        <strain evidence="2">JIC</strain>
    </source>
</reference>
<sequence>MANSYGRAKDFFGVIQRIYTIFANSTKRWNILKDNVSGFTLKPLSSTRWESRVDSVKAIRFQIIEIREVLLQVGETDNDSKIRSEAKSLAINKLGDFEFLVALVIWYEILFRVNFVSKQLQSESMVLDVTIEDIEKLISFFENYKESGFLDAINTAKEIAIELNVDPLFPKRREIRRKRHFDENQVDSSEVVSQTSEDSFRVNYFLYIVDHAINSLKRRFEQYQEFQNIFGFLFTSRKLQSLDDVTLKSRCTNLQMALKSGEQCDIDENDLYMELKLLRDILPDEELGSMDILKFLKRKSYFPNTFIVYRILLTIPVTVASAERSFSKLKILKSYMRSTMLQERLNGLALIAIEKDLLEKVDYRSLIDEFALRKARRTSLFK</sequence>
<dbReference type="PANTHER" id="PTHR45749:SF35">
    <property type="entry name" value="AC-LIKE TRANSPOSASE-RELATED"/>
    <property type="match status" value="1"/>
</dbReference>
<dbReference type="EMBL" id="JBDFQZ010000011">
    <property type="protein sequence ID" value="KAK9678151.1"/>
    <property type="molecule type" value="Genomic_DNA"/>
</dbReference>
<dbReference type="PANTHER" id="PTHR45749">
    <property type="match status" value="1"/>
</dbReference>
<dbReference type="Proteomes" id="UP001443914">
    <property type="component" value="Unassembled WGS sequence"/>
</dbReference>
<dbReference type="GO" id="GO:0046983">
    <property type="term" value="F:protein dimerization activity"/>
    <property type="evidence" value="ECO:0007669"/>
    <property type="project" value="InterPro"/>
</dbReference>
<dbReference type="InterPro" id="IPR012337">
    <property type="entry name" value="RNaseH-like_sf"/>
</dbReference>
<proteinExistence type="predicted"/>